<comment type="caution">
    <text evidence="3">The sequence shown here is derived from an EMBL/GenBank/DDBJ whole genome shotgun (WGS) entry which is preliminary data.</text>
</comment>
<keyword evidence="2" id="KW-1133">Transmembrane helix</keyword>
<evidence type="ECO:0000256" key="2">
    <source>
        <dbReference type="SAM" id="Phobius"/>
    </source>
</evidence>
<keyword evidence="2" id="KW-0812">Transmembrane</keyword>
<dbReference type="Proteomes" id="UP001152747">
    <property type="component" value="Unassembled WGS sequence"/>
</dbReference>
<keyword evidence="2" id="KW-0472">Membrane</keyword>
<accession>A0A9P1N0A0</accession>
<dbReference type="EMBL" id="CANHGI010000002">
    <property type="protein sequence ID" value="CAI5443215.1"/>
    <property type="molecule type" value="Genomic_DNA"/>
</dbReference>
<evidence type="ECO:0000313" key="3">
    <source>
        <dbReference type="EMBL" id="CAI5443215.1"/>
    </source>
</evidence>
<gene>
    <name evidence="3" type="ORF">CAMP_LOCUS5852</name>
</gene>
<proteinExistence type="predicted"/>
<name>A0A9P1N0A0_9PELO</name>
<feature type="compositionally biased region" description="Basic and acidic residues" evidence="1">
    <location>
        <begin position="29"/>
        <end position="41"/>
    </location>
</feature>
<keyword evidence="4" id="KW-1185">Reference proteome</keyword>
<organism evidence="3 4">
    <name type="scientific">Caenorhabditis angaria</name>
    <dbReference type="NCBI Taxonomy" id="860376"/>
    <lineage>
        <taxon>Eukaryota</taxon>
        <taxon>Metazoa</taxon>
        <taxon>Ecdysozoa</taxon>
        <taxon>Nematoda</taxon>
        <taxon>Chromadorea</taxon>
        <taxon>Rhabditida</taxon>
        <taxon>Rhabditina</taxon>
        <taxon>Rhabditomorpha</taxon>
        <taxon>Rhabditoidea</taxon>
        <taxon>Rhabditidae</taxon>
        <taxon>Peloderinae</taxon>
        <taxon>Caenorhabditis</taxon>
    </lineage>
</organism>
<feature type="region of interest" description="Disordered" evidence="1">
    <location>
        <begin position="1"/>
        <end position="81"/>
    </location>
</feature>
<sequence length="116" mass="12301">MEDGYEVMGPGGNANKPLIPPPPCPAVKTKKDVNKEKDKTQESSAMTVSTKKDKKGKKGNKNKKNNQESAETGGGGTAINQRPSSVDTVLLACVCVVFIITICGVDSDFIDGFWIG</sequence>
<reference evidence="3" key="1">
    <citation type="submission" date="2022-11" db="EMBL/GenBank/DDBJ databases">
        <authorList>
            <person name="Kikuchi T."/>
        </authorList>
    </citation>
    <scope>NUCLEOTIDE SEQUENCE</scope>
    <source>
        <strain evidence="3">PS1010</strain>
    </source>
</reference>
<evidence type="ECO:0000313" key="4">
    <source>
        <dbReference type="Proteomes" id="UP001152747"/>
    </source>
</evidence>
<feature type="transmembrane region" description="Helical" evidence="2">
    <location>
        <begin position="89"/>
        <end position="110"/>
    </location>
</feature>
<feature type="compositionally biased region" description="Basic residues" evidence="1">
    <location>
        <begin position="52"/>
        <end position="64"/>
    </location>
</feature>
<protein>
    <submittedName>
        <fullName evidence="3">Uncharacterized protein</fullName>
    </submittedName>
</protein>
<evidence type="ECO:0000256" key="1">
    <source>
        <dbReference type="SAM" id="MobiDB-lite"/>
    </source>
</evidence>
<dbReference type="AlphaFoldDB" id="A0A9P1N0A0"/>